<accession>A0A6B0UDN7</accession>
<feature type="chain" id="PRO_5025344113" evidence="1">
    <location>
        <begin position="19"/>
        <end position="96"/>
    </location>
</feature>
<sequence length="96" mass="10547">MRCLCASVLLDFLYGCNSSAPKPGIHMFQFFSRLSWTSLVSRVVDFLCFARRQDVVTTFSMNSSAICNKSSSTSSSSCSLGSTSLTRSWSLCLFST</sequence>
<feature type="signal peptide" evidence="1">
    <location>
        <begin position="1"/>
        <end position="18"/>
    </location>
</feature>
<evidence type="ECO:0000313" key="2">
    <source>
        <dbReference type="EMBL" id="MXU87360.1"/>
    </source>
</evidence>
<proteinExistence type="predicted"/>
<protein>
    <submittedName>
        <fullName evidence="2">Putative secreted protein</fullName>
    </submittedName>
</protein>
<dbReference type="AlphaFoldDB" id="A0A6B0UDN7"/>
<keyword evidence="1" id="KW-0732">Signal</keyword>
<organism evidence="2">
    <name type="scientific">Ixodes ricinus</name>
    <name type="common">Common tick</name>
    <name type="synonym">Acarus ricinus</name>
    <dbReference type="NCBI Taxonomy" id="34613"/>
    <lineage>
        <taxon>Eukaryota</taxon>
        <taxon>Metazoa</taxon>
        <taxon>Ecdysozoa</taxon>
        <taxon>Arthropoda</taxon>
        <taxon>Chelicerata</taxon>
        <taxon>Arachnida</taxon>
        <taxon>Acari</taxon>
        <taxon>Parasitiformes</taxon>
        <taxon>Ixodida</taxon>
        <taxon>Ixodoidea</taxon>
        <taxon>Ixodidae</taxon>
        <taxon>Ixodinae</taxon>
        <taxon>Ixodes</taxon>
    </lineage>
</organism>
<reference evidence="2" key="1">
    <citation type="submission" date="2019-12" db="EMBL/GenBank/DDBJ databases">
        <title>An insight into the sialome of adult female Ixodes ricinus ticks feeding for 6 days.</title>
        <authorList>
            <person name="Perner J."/>
            <person name="Ribeiro J.M.C."/>
        </authorList>
    </citation>
    <scope>NUCLEOTIDE SEQUENCE</scope>
    <source>
        <strain evidence="2">Semi-engorged</strain>
        <tissue evidence="2">Salivary glands</tissue>
    </source>
</reference>
<dbReference type="EMBL" id="GIFC01005277">
    <property type="protein sequence ID" value="MXU87360.1"/>
    <property type="molecule type" value="Transcribed_RNA"/>
</dbReference>
<evidence type="ECO:0000256" key="1">
    <source>
        <dbReference type="SAM" id="SignalP"/>
    </source>
</evidence>
<name>A0A6B0UDN7_IXORI</name>